<dbReference type="Proteomes" id="UP000018031">
    <property type="component" value="Unassembled WGS sequence"/>
</dbReference>
<dbReference type="AlphaFoldDB" id="T1DU75"/>
<reference evidence="2" key="1">
    <citation type="journal article" date="2013" name="Genome">
        <title>Draft Genome Sequences of Porphyromonas crevioricanis JCM 15906T and Porphyromonas cansulci JCM 13913T Isolated from a Canine Oral Cavity.</title>
        <authorList>
            <person name="Sakamoto M."/>
            <person name="Tanaka N."/>
            <person name="Shiwa Y."/>
            <person name="Yoshikawa H."/>
            <person name="Ohkuma M."/>
        </authorList>
    </citation>
    <scope>NUCLEOTIDE SEQUENCE [LARGE SCALE GENOMIC DNA]</scope>
    <source>
        <strain evidence="2">JCM 15906</strain>
    </source>
</reference>
<evidence type="ECO:0000313" key="1">
    <source>
        <dbReference type="EMBL" id="GAD06314.1"/>
    </source>
</evidence>
<comment type="caution">
    <text evidence="1">The sequence shown here is derived from an EMBL/GenBank/DDBJ whole genome shotgun (WGS) entry which is preliminary data.</text>
</comment>
<sequence length="37" mass="4289">MDHNSRLLYRQKMGSPTLKADDPNIITLTLELLKQSF</sequence>
<reference evidence="1 2" key="2">
    <citation type="journal article" date="2013" name="Genome Announc.">
        <title>Draft Genome Sequences of Porphyromonas crevioricanis JCM 15906T and Porphyromonas cansulci JCM 13913T Isolated from a Canine Oral Cavity.</title>
        <authorList>
            <person name="Sakamoto M."/>
            <person name="Tanaka N."/>
            <person name="Shiwa Y."/>
            <person name="Yoshikawa H."/>
            <person name="Ohkuma M."/>
        </authorList>
    </citation>
    <scope>NUCLEOTIDE SEQUENCE [LARGE SCALE GENOMIC DNA]</scope>
    <source>
        <strain evidence="1 2">JCM 15906</strain>
    </source>
</reference>
<proteinExistence type="predicted"/>
<gene>
    <name evidence="1" type="ORF">PORCRE_2047</name>
</gene>
<evidence type="ECO:0000313" key="2">
    <source>
        <dbReference type="Proteomes" id="UP000018031"/>
    </source>
</evidence>
<dbReference type="EMBL" id="BAOU01000072">
    <property type="protein sequence ID" value="GAD06314.1"/>
    <property type="molecule type" value="Genomic_DNA"/>
</dbReference>
<accession>T1DU75</accession>
<organism evidence="1 2">
    <name type="scientific">Porphyromonas crevioricanis JCM 15906</name>
    <dbReference type="NCBI Taxonomy" id="1305617"/>
    <lineage>
        <taxon>Bacteria</taxon>
        <taxon>Pseudomonadati</taxon>
        <taxon>Bacteroidota</taxon>
        <taxon>Bacteroidia</taxon>
        <taxon>Bacteroidales</taxon>
        <taxon>Porphyromonadaceae</taxon>
        <taxon>Porphyromonas</taxon>
    </lineage>
</organism>
<name>T1DU75_9PORP</name>
<protein>
    <submittedName>
        <fullName evidence="1">Uncharacterized protein</fullName>
    </submittedName>
</protein>